<gene>
    <name evidence="1" type="ORF">CU097_010970</name>
</gene>
<dbReference type="OrthoDB" id="2248528at2759"/>
<comment type="caution">
    <text evidence="1">The sequence shown here is derived from an EMBL/GenBank/DDBJ whole genome shotgun (WGS) entry which is preliminary data.</text>
</comment>
<dbReference type="EMBL" id="PJQL01000591">
    <property type="protein sequence ID" value="RCH94312.1"/>
    <property type="molecule type" value="Genomic_DNA"/>
</dbReference>
<name>A0A367JWD8_RHIAZ</name>
<accession>A0A367JWD8</accession>
<proteinExistence type="predicted"/>
<sequence length="401" mass="45806">MECTSYRPLMEYYPETDTEAMELAYEYGEITTLTDFDVPIHDIQMEENMEKNLEEITTELSVVTISEDKKKKNKKKVSVPVAAKRCMIPCSTAYRFFNEFNAGDGTVLSGGSLKKKANRGTAKKIFPEHTRFLVPYFDEHPSSNLEMARGALIGHFEGFTISFPALWKHLTEQCFFSLKQASKYNAERDSERTLRLRQELENATILAVESLFPTLKDLDVRSLVESECSNLIPDNGTDVNHRPDYEVTVFEQCQPSYRTCYRELKGEKFSDTSSIMGFYRLGIFAKLEIVASNLTGVLCFQALGSLITFYTMVHPCSSMFTFVELVTINMPRTKNNIMSLMGFLDELHKIAVYHRTLVKSLAPNAEHPTLSFEFMQGAKKKHCQLRESLLWDQSHPNSVTL</sequence>
<keyword evidence="2" id="KW-1185">Reference proteome</keyword>
<evidence type="ECO:0000313" key="2">
    <source>
        <dbReference type="Proteomes" id="UP000252139"/>
    </source>
</evidence>
<dbReference type="STRING" id="86630.A0A367JWD8"/>
<evidence type="ECO:0000313" key="1">
    <source>
        <dbReference type="EMBL" id="RCH94312.1"/>
    </source>
</evidence>
<reference evidence="1 2" key="1">
    <citation type="journal article" date="2018" name="G3 (Bethesda)">
        <title>Phylogenetic and Phylogenomic Definition of Rhizopus Species.</title>
        <authorList>
            <person name="Gryganskyi A.P."/>
            <person name="Golan J."/>
            <person name="Dolatabadi S."/>
            <person name="Mondo S."/>
            <person name="Robb S."/>
            <person name="Idnurm A."/>
            <person name="Muszewska A."/>
            <person name="Steczkiewicz K."/>
            <person name="Masonjones S."/>
            <person name="Liao H.L."/>
            <person name="Gajdeczka M.T."/>
            <person name="Anike F."/>
            <person name="Vuek A."/>
            <person name="Anishchenko I.M."/>
            <person name="Voigt K."/>
            <person name="de Hoog G.S."/>
            <person name="Smith M.E."/>
            <person name="Heitman J."/>
            <person name="Vilgalys R."/>
            <person name="Stajich J.E."/>
        </authorList>
    </citation>
    <scope>NUCLEOTIDE SEQUENCE [LARGE SCALE GENOMIC DNA]</scope>
    <source>
        <strain evidence="1 2">CBS 357.93</strain>
    </source>
</reference>
<dbReference type="Proteomes" id="UP000252139">
    <property type="component" value="Unassembled WGS sequence"/>
</dbReference>
<dbReference type="AlphaFoldDB" id="A0A367JWD8"/>
<organism evidence="1 2">
    <name type="scientific">Rhizopus azygosporus</name>
    <name type="common">Rhizopus microsporus var. azygosporus</name>
    <dbReference type="NCBI Taxonomy" id="86630"/>
    <lineage>
        <taxon>Eukaryota</taxon>
        <taxon>Fungi</taxon>
        <taxon>Fungi incertae sedis</taxon>
        <taxon>Mucoromycota</taxon>
        <taxon>Mucoromycotina</taxon>
        <taxon>Mucoromycetes</taxon>
        <taxon>Mucorales</taxon>
        <taxon>Mucorineae</taxon>
        <taxon>Rhizopodaceae</taxon>
        <taxon>Rhizopus</taxon>
    </lineage>
</organism>
<protein>
    <submittedName>
        <fullName evidence="1">Uncharacterized protein</fullName>
    </submittedName>
</protein>